<name>A0A9K3CXE7_9EUKA</name>
<evidence type="ECO:0000313" key="3">
    <source>
        <dbReference type="Proteomes" id="UP000265618"/>
    </source>
</evidence>
<feature type="region of interest" description="Disordered" evidence="1">
    <location>
        <begin position="85"/>
        <end position="125"/>
    </location>
</feature>
<reference evidence="2 3" key="1">
    <citation type="journal article" date="2018" name="PLoS ONE">
        <title>The draft genome of Kipferlia bialata reveals reductive genome evolution in fornicate parasites.</title>
        <authorList>
            <person name="Tanifuji G."/>
            <person name="Takabayashi S."/>
            <person name="Kume K."/>
            <person name="Takagi M."/>
            <person name="Nakayama T."/>
            <person name="Kamikawa R."/>
            <person name="Inagaki Y."/>
            <person name="Hashimoto T."/>
        </authorList>
    </citation>
    <scope>NUCLEOTIDE SEQUENCE [LARGE SCALE GENOMIC DNA]</scope>
    <source>
        <strain evidence="2">NY0173</strain>
    </source>
</reference>
<keyword evidence="3" id="KW-1185">Reference proteome</keyword>
<accession>A0A9K3CXE7</accession>
<proteinExistence type="predicted"/>
<organism evidence="2 3">
    <name type="scientific">Kipferlia bialata</name>
    <dbReference type="NCBI Taxonomy" id="797122"/>
    <lineage>
        <taxon>Eukaryota</taxon>
        <taxon>Metamonada</taxon>
        <taxon>Carpediemonas-like organisms</taxon>
        <taxon>Kipferlia</taxon>
    </lineage>
</organism>
<dbReference type="EMBL" id="BDIP01001762">
    <property type="protein sequence ID" value="GIQ85089.1"/>
    <property type="molecule type" value="Genomic_DNA"/>
</dbReference>
<feature type="compositionally biased region" description="Basic residues" evidence="1">
    <location>
        <begin position="104"/>
        <end position="125"/>
    </location>
</feature>
<evidence type="ECO:0000313" key="2">
    <source>
        <dbReference type="EMBL" id="GIQ85089.1"/>
    </source>
</evidence>
<protein>
    <submittedName>
        <fullName evidence="2">Uncharacterized protein</fullName>
    </submittedName>
</protein>
<comment type="caution">
    <text evidence="2">The sequence shown here is derived from an EMBL/GenBank/DDBJ whole genome shotgun (WGS) entry which is preliminary data.</text>
</comment>
<gene>
    <name evidence="2" type="ORF">KIPB_006708</name>
</gene>
<dbReference type="AlphaFoldDB" id="A0A9K3CXE7"/>
<sequence>MYVGNVGPKEPSSQFWEGIAENPSKHPFLQSLGIKVPSKRLRPVLKAVADGAWASIASDVGLPAIWGIRDYPKETERDRRERVRLEAEAKKKQVAASNKEKMLEKRRKRLEKKKANAARKAGGKK</sequence>
<dbReference type="Proteomes" id="UP000265618">
    <property type="component" value="Unassembled WGS sequence"/>
</dbReference>
<evidence type="ECO:0000256" key="1">
    <source>
        <dbReference type="SAM" id="MobiDB-lite"/>
    </source>
</evidence>